<gene>
    <name evidence="6" type="ORF">NX722_24980</name>
</gene>
<reference evidence="6 7" key="1">
    <citation type="submission" date="2022-10" db="EMBL/GenBank/DDBJ databases">
        <title>High-quality genome sequences of two octocoral-associated bacteria, Endozoicomonas euniceicola EF212 and Endozoicomonas gorgoniicola PS125.</title>
        <authorList>
            <person name="Chiou Y.-J."/>
            <person name="Chen Y.-H."/>
        </authorList>
    </citation>
    <scope>NUCLEOTIDE SEQUENCE [LARGE SCALE GENOMIC DNA]</scope>
    <source>
        <strain evidence="6 7">PS125</strain>
    </source>
</reference>
<dbReference type="InterPro" id="IPR031917">
    <property type="entry name" value="Pilus_assem_C"/>
</dbReference>
<dbReference type="Pfam" id="PF15976">
    <property type="entry name" value="CooC_C"/>
    <property type="match status" value="1"/>
</dbReference>
<keyword evidence="7" id="KW-1185">Reference proteome</keyword>
<feature type="chain" id="PRO_5047255044" evidence="3">
    <location>
        <begin position="24"/>
        <end position="830"/>
    </location>
</feature>
<evidence type="ECO:0000313" key="6">
    <source>
        <dbReference type="EMBL" id="MCW7555821.1"/>
    </source>
</evidence>
<dbReference type="Proteomes" id="UP001209854">
    <property type="component" value="Unassembled WGS sequence"/>
</dbReference>
<dbReference type="Pfam" id="PF16967">
    <property type="entry name" value="TcfC"/>
    <property type="match status" value="1"/>
</dbReference>
<evidence type="ECO:0000256" key="3">
    <source>
        <dbReference type="SAM" id="SignalP"/>
    </source>
</evidence>
<feature type="compositionally biased region" description="Polar residues" evidence="2">
    <location>
        <begin position="492"/>
        <end position="505"/>
    </location>
</feature>
<proteinExistence type="predicted"/>
<evidence type="ECO:0000259" key="5">
    <source>
        <dbReference type="Pfam" id="PF16967"/>
    </source>
</evidence>
<keyword evidence="1 3" id="KW-0732">Signal</keyword>
<accession>A0ABT3N2H1</accession>
<dbReference type="InterPro" id="IPR032636">
    <property type="entry name" value="Pilus_assem_E-set-like_dom"/>
</dbReference>
<sequence>MIKKNTKTLCFIAAWLFALKVSAKEPLIISQTSVPAGFEDLLAPQQSMIDVYFGGRFVTTMSATFTTSTVEFEDPEKLVRQLPAVLDAFPVIQALEGELDSHTEAVCYGRSTQGCGIIEPEVAGVIFNADNFRADLFIHPSLLTVQALDKNRFLPGSEAGPAVIQNLSANISGTLNDGNSEDNYTVFGSSFLSFEENSVQANWDFSRDQKASVNTLLFERDYQGHLWQAGLVNTTGFGLNFSASRRLWGARVASSFNTRTDRSFTQGTPLEIYMPVRGRYEIIYEERLISSGFLEAGNQELDTTNFPSGAYDLTIKILDEANNLVRTETRFFAKQTRLAPIGENEYFLEGGRVSLSSADKILPEVQDDVLVRGGVNMRLGDTLSGSFALAATEGQSLAEASFFKIGRRYELAPSFMLSDEGDYGGKLDARYRYGQFNISGSYFQLWRSDEVRPTTEFDLLGNEFRQSSVSMNYPLLDGNASYRYSESESASTDGTTNNHQTRQSVGYSRSIYRDGLYSVSMRFDTSWTDEGQISGLISFDLSRSESQWTFRANPQARYDKDTEGKSDRTEQMQVSATYNNRDSVAGNFRSTIRAEKRSSGQTTAGLTSRLASTWGTANLNVNHVDNDSNRTTGYSANLSTSFMANSNVFAFGGESQSRSAVVVTVDGASLGDQFDVYIDNQRRGYALGGKPSIIHLSPFRTYKVSIRPTGSSIFSFDEKEYEVTLYPGNVMDLDYSVDSVRVLYGRVKTNDGDWLANASVQGGVGLAVSDEYGMFQAEITDDSKQLIFVKGGRQCLVDLDVGDKKDDFINLGQVVCHYADVHNQAKADGI</sequence>
<feature type="signal peptide" evidence="3">
    <location>
        <begin position="1"/>
        <end position="23"/>
    </location>
</feature>
<dbReference type="RefSeq" id="WP_262565561.1">
    <property type="nucleotide sequence ID" value="NZ_JAPFCC010000001.1"/>
</dbReference>
<comment type="caution">
    <text evidence="6">The sequence shown here is derived from an EMBL/GenBank/DDBJ whole genome shotgun (WGS) entry which is preliminary data.</text>
</comment>
<evidence type="ECO:0000313" key="7">
    <source>
        <dbReference type="Proteomes" id="UP001209854"/>
    </source>
</evidence>
<feature type="domain" description="Pilus assembly protein C-terminal" evidence="4">
    <location>
        <begin position="725"/>
        <end position="816"/>
    </location>
</feature>
<dbReference type="EMBL" id="JAPFCC010000001">
    <property type="protein sequence ID" value="MCW7555821.1"/>
    <property type="molecule type" value="Genomic_DNA"/>
</dbReference>
<feature type="region of interest" description="Disordered" evidence="2">
    <location>
        <begin position="484"/>
        <end position="505"/>
    </location>
</feature>
<feature type="domain" description="Pilus assembly protein E-set like" evidence="5">
    <location>
        <begin position="267"/>
        <end position="334"/>
    </location>
</feature>
<evidence type="ECO:0000256" key="1">
    <source>
        <dbReference type="ARBA" id="ARBA00022729"/>
    </source>
</evidence>
<name>A0ABT3N2H1_9GAMM</name>
<evidence type="ECO:0000259" key="4">
    <source>
        <dbReference type="Pfam" id="PF15976"/>
    </source>
</evidence>
<protein>
    <submittedName>
        <fullName evidence="6">TcfC E-set like domain-containing protein</fullName>
    </submittedName>
</protein>
<evidence type="ECO:0000256" key="2">
    <source>
        <dbReference type="SAM" id="MobiDB-lite"/>
    </source>
</evidence>
<organism evidence="6 7">
    <name type="scientific">Endozoicomonas gorgoniicola</name>
    <dbReference type="NCBI Taxonomy" id="1234144"/>
    <lineage>
        <taxon>Bacteria</taxon>
        <taxon>Pseudomonadati</taxon>
        <taxon>Pseudomonadota</taxon>
        <taxon>Gammaproteobacteria</taxon>
        <taxon>Oceanospirillales</taxon>
        <taxon>Endozoicomonadaceae</taxon>
        <taxon>Endozoicomonas</taxon>
    </lineage>
</organism>